<dbReference type="InterPro" id="IPR000792">
    <property type="entry name" value="Tscrpt_reg_LuxR_C"/>
</dbReference>
<organism evidence="2 3">
    <name type="scientific">Virgisporangium aurantiacum</name>
    <dbReference type="NCBI Taxonomy" id="175570"/>
    <lineage>
        <taxon>Bacteria</taxon>
        <taxon>Bacillati</taxon>
        <taxon>Actinomycetota</taxon>
        <taxon>Actinomycetes</taxon>
        <taxon>Micromonosporales</taxon>
        <taxon>Micromonosporaceae</taxon>
        <taxon>Virgisporangium</taxon>
    </lineage>
</organism>
<evidence type="ECO:0000313" key="2">
    <source>
        <dbReference type="EMBL" id="GIJ57474.1"/>
    </source>
</evidence>
<protein>
    <recommendedName>
        <fullName evidence="1">HTH luxR-type domain-containing protein</fullName>
    </recommendedName>
</protein>
<dbReference type="GO" id="GO:0003677">
    <property type="term" value="F:DNA binding"/>
    <property type="evidence" value="ECO:0007669"/>
    <property type="project" value="InterPro"/>
</dbReference>
<dbReference type="CDD" id="cd06170">
    <property type="entry name" value="LuxR_C_like"/>
    <property type="match status" value="1"/>
</dbReference>
<name>A0A8J4E0Z8_9ACTN</name>
<dbReference type="PROSITE" id="PS50043">
    <property type="entry name" value="HTH_LUXR_2"/>
    <property type="match status" value="1"/>
</dbReference>
<sequence>MPVPTLTRWGVSAHGDLVYRMLTTFGAKSDAALARTLQLPVKKIRAGLEELHGLGAASVLPGPHERTWRATSPTTVVTVLRARQAQLAGARYRLPRQLSTLDIVVSAGTALRTARPIHGVPAVRARLAELVAAERREHLAMSPEPAFSAASAKAGIPAGRAALQRGVTAWTLGVPPSAEDRSEEQTRELYGYGLRYRELPRQPTKLMIMDRATAFVPLNPAALFSHGVWEISAPAVVDELVSFFLRHWSAAMEPGPRGWVPPAALSAREQAIVALLATGATDSAVSAKLGLSVRTIAYTVRDLMERYGVQTRFQLGLVLGSRSTTDGGNTS</sequence>
<dbReference type="AlphaFoldDB" id="A0A8J4E0Z8"/>
<accession>A0A8J4E0Z8</accession>
<dbReference type="InterPro" id="IPR036388">
    <property type="entry name" value="WH-like_DNA-bd_sf"/>
</dbReference>
<dbReference type="SUPFAM" id="SSF46894">
    <property type="entry name" value="C-terminal effector domain of the bipartite response regulators"/>
    <property type="match status" value="1"/>
</dbReference>
<dbReference type="Gene3D" id="1.10.10.10">
    <property type="entry name" value="Winged helix-like DNA-binding domain superfamily/Winged helix DNA-binding domain"/>
    <property type="match status" value="1"/>
</dbReference>
<dbReference type="InterPro" id="IPR051797">
    <property type="entry name" value="TrmB-like"/>
</dbReference>
<comment type="caution">
    <text evidence="2">The sequence shown here is derived from an EMBL/GenBank/DDBJ whole genome shotgun (WGS) entry which is preliminary data.</text>
</comment>
<dbReference type="GO" id="GO:0006355">
    <property type="term" value="P:regulation of DNA-templated transcription"/>
    <property type="evidence" value="ECO:0007669"/>
    <property type="project" value="InterPro"/>
</dbReference>
<reference evidence="2" key="1">
    <citation type="submission" date="2021-01" db="EMBL/GenBank/DDBJ databases">
        <title>Whole genome shotgun sequence of Virgisporangium aurantiacum NBRC 16421.</title>
        <authorList>
            <person name="Komaki H."/>
            <person name="Tamura T."/>
        </authorList>
    </citation>
    <scope>NUCLEOTIDE SEQUENCE</scope>
    <source>
        <strain evidence="2">NBRC 16421</strain>
    </source>
</reference>
<keyword evidence="3" id="KW-1185">Reference proteome</keyword>
<gene>
    <name evidence="2" type="ORF">Vau01_049900</name>
</gene>
<dbReference type="RefSeq" id="WP_203996852.1">
    <property type="nucleotide sequence ID" value="NZ_BOPG01000032.1"/>
</dbReference>
<evidence type="ECO:0000259" key="1">
    <source>
        <dbReference type="PROSITE" id="PS50043"/>
    </source>
</evidence>
<dbReference type="EMBL" id="BOPG01000032">
    <property type="protein sequence ID" value="GIJ57474.1"/>
    <property type="molecule type" value="Genomic_DNA"/>
</dbReference>
<feature type="domain" description="HTH luxR-type" evidence="1">
    <location>
        <begin position="258"/>
        <end position="323"/>
    </location>
</feature>
<dbReference type="PANTHER" id="PTHR34293">
    <property type="entry name" value="HTH-TYPE TRANSCRIPTIONAL REGULATOR TRMBL2"/>
    <property type="match status" value="1"/>
</dbReference>
<dbReference type="Proteomes" id="UP000612585">
    <property type="component" value="Unassembled WGS sequence"/>
</dbReference>
<dbReference type="PANTHER" id="PTHR34293:SF1">
    <property type="entry name" value="HTH-TYPE TRANSCRIPTIONAL REGULATOR TRMBL2"/>
    <property type="match status" value="1"/>
</dbReference>
<dbReference type="InterPro" id="IPR016032">
    <property type="entry name" value="Sig_transdc_resp-reg_C-effctor"/>
</dbReference>
<dbReference type="SMART" id="SM00421">
    <property type="entry name" value="HTH_LUXR"/>
    <property type="match status" value="1"/>
</dbReference>
<proteinExistence type="predicted"/>
<dbReference type="Pfam" id="PF00196">
    <property type="entry name" value="GerE"/>
    <property type="match status" value="1"/>
</dbReference>
<evidence type="ECO:0000313" key="3">
    <source>
        <dbReference type="Proteomes" id="UP000612585"/>
    </source>
</evidence>